<sequence length="86" mass="9023">MGWALPLLRVVCLCSLVAVARPARPANVSIGALFTFDSVIGRSARAAIDLAVADVNRDARVLRGTHLSLVAQDTKCSGFVGTIQDS</sequence>
<gene>
    <name evidence="1" type="ORF">TRIUR3_18736</name>
</gene>
<dbReference type="SUPFAM" id="SSF53822">
    <property type="entry name" value="Periplasmic binding protein-like I"/>
    <property type="match status" value="1"/>
</dbReference>
<dbReference type="InterPro" id="IPR028082">
    <property type="entry name" value="Peripla_BP_I"/>
</dbReference>
<dbReference type="AlphaFoldDB" id="M7ZS41"/>
<dbReference type="Gene3D" id="3.40.50.2300">
    <property type="match status" value="1"/>
</dbReference>
<reference evidence="1" key="1">
    <citation type="journal article" date="2013" name="Nature">
        <title>Draft genome of the wheat A-genome progenitor Triticum urartu.</title>
        <authorList>
            <person name="Ling H.Q."/>
            <person name="Zhao S."/>
            <person name="Liu D."/>
            <person name="Wang J."/>
            <person name="Sun H."/>
            <person name="Zhang C."/>
            <person name="Fan H."/>
            <person name="Li D."/>
            <person name="Dong L."/>
            <person name="Tao Y."/>
            <person name="Gao C."/>
            <person name="Wu H."/>
            <person name="Li Y."/>
            <person name="Cui Y."/>
            <person name="Guo X."/>
            <person name="Zheng S."/>
            <person name="Wang B."/>
            <person name="Yu K."/>
            <person name="Liang Q."/>
            <person name="Yang W."/>
            <person name="Lou X."/>
            <person name="Chen J."/>
            <person name="Feng M."/>
            <person name="Jian J."/>
            <person name="Zhang X."/>
            <person name="Luo G."/>
            <person name="Jiang Y."/>
            <person name="Liu J."/>
            <person name="Wang Z."/>
            <person name="Sha Y."/>
            <person name="Zhang B."/>
            <person name="Wu H."/>
            <person name="Tang D."/>
            <person name="Shen Q."/>
            <person name="Xue P."/>
            <person name="Zou S."/>
            <person name="Wang X."/>
            <person name="Liu X."/>
            <person name="Wang F."/>
            <person name="Yang Y."/>
            <person name="An X."/>
            <person name="Dong Z."/>
            <person name="Zhang K."/>
            <person name="Zhang X."/>
            <person name="Luo M.C."/>
            <person name="Dvorak J."/>
            <person name="Tong Y."/>
            <person name="Wang J."/>
            <person name="Yang H."/>
            <person name="Li Z."/>
            <person name="Wang D."/>
            <person name="Zhang A."/>
            <person name="Wang J."/>
        </authorList>
    </citation>
    <scope>NUCLEOTIDE SEQUENCE</scope>
</reference>
<evidence type="ECO:0000313" key="1">
    <source>
        <dbReference type="EMBL" id="EMS62937.1"/>
    </source>
</evidence>
<accession>M7ZS41</accession>
<protein>
    <submittedName>
        <fullName evidence="1">Uncharacterized protein</fullName>
    </submittedName>
</protein>
<dbReference type="eggNOG" id="KOG1052">
    <property type="taxonomic scope" value="Eukaryota"/>
</dbReference>
<name>M7ZS41_TRIUA</name>
<dbReference type="OMA" id="ISIPSYC"/>
<proteinExistence type="predicted"/>
<dbReference type="EMBL" id="KD075506">
    <property type="protein sequence ID" value="EMS62937.1"/>
    <property type="molecule type" value="Genomic_DNA"/>
</dbReference>
<organism evidence="1">
    <name type="scientific">Triticum urartu</name>
    <name type="common">Red wild einkorn</name>
    <name type="synonym">Crithodium urartu</name>
    <dbReference type="NCBI Taxonomy" id="4572"/>
    <lineage>
        <taxon>Eukaryota</taxon>
        <taxon>Viridiplantae</taxon>
        <taxon>Streptophyta</taxon>
        <taxon>Embryophyta</taxon>
        <taxon>Tracheophyta</taxon>
        <taxon>Spermatophyta</taxon>
        <taxon>Magnoliopsida</taxon>
        <taxon>Liliopsida</taxon>
        <taxon>Poales</taxon>
        <taxon>Poaceae</taxon>
        <taxon>BOP clade</taxon>
        <taxon>Pooideae</taxon>
        <taxon>Triticodae</taxon>
        <taxon>Triticeae</taxon>
        <taxon>Triticinae</taxon>
        <taxon>Triticum</taxon>
    </lineage>
</organism>
<dbReference type="STRING" id="4572.M7ZS41"/>